<dbReference type="InterPro" id="IPR001763">
    <property type="entry name" value="Rhodanese-like_dom"/>
</dbReference>
<dbReference type="PANTHER" id="PTHR16222:SF12">
    <property type="entry name" value="ADP-RIBOSYLGLYCOHYDROLASE-RELATED"/>
    <property type="match status" value="1"/>
</dbReference>
<dbReference type="SMART" id="SM00404">
    <property type="entry name" value="PTPc_motif"/>
    <property type="match status" value="1"/>
</dbReference>
<name>A0ABQ4RX38_9HYPH</name>
<feature type="domain" description="Tyrosine specific protein phosphatases" evidence="3">
    <location>
        <begin position="126"/>
        <end position="193"/>
    </location>
</feature>
<dbReference type="InterPro" id="IPR000387">
    <property type="entry name" value="Tyr_Pase_dom"/>
</dbReference>
<dbReference type="InterPro" id="IPR005502">
    <property type="entry name" value="Ribosyl_crysJ1"/>
</dbReference>
<dbReference type="SUPFAM" id="SSF52799">
    <property type="entry name" value="(Phosphotyrosine protein) phosphatases II"/>
    <property type="match status" value="1"/>
</dbReference>
<dbReference type="Proteomes" id="UP001055125">
    <property type="component" value="Unassembled WGS sequence"/>
</dbReference>
<dbReference type="CDD" id="cd14505">
    <property type="entry name" value="CDKN3-like"/>
    <property type="match status" value="1"/>
</dbReference>
<sequence length="508" mass="55043">MSGDEYHVFQTVFGSHSRVRQDRTSETHPLKIASVGTVDGGGRIGLCFCPGKRQADAASGSWSRDLATDIKAIQAFGAVVLVTLIEDHEIEALHVRELGAVCQKHGIHWLHLPIHDVSVPDAVFEARWTTVGEGLRSRLRNGFNVVVHCKGGLGRAGSIAAKLLVELGSNPSDAIDAVRSIRPGAIETEEQEAYVRDQTPVRERQPSTTLNAIRDRALGAMVGLAVGDAVGTTLEFRERDTYEPLTDMVGGGPFGLKTGEWTDDTSMSRCLADSLLAHDGLNERNLLERFCRWFRNGENSVTGTCFDIGNVTRTALERFESTGDIYAGPTDPRTAGNGSLMRLSPVAIRFWNDPERLRDAARRQSYTTHGAREAVDACEAFGTILAKAIQGKALTDVLRGFYGAFGDQVQAILDGSWRGKARDQVQSSGYVIHSLEAALWCVGSSGSFEGAVLKGANLGDDADTTGAIVGQLAGAFYGLSGIPDRWLNRVAWRDRIEDRAQQLFDASL</sequence>
<dbReference type="InterPro" id="IPR029021">
    <property type="entry name" value="Prot-tyrosine_phosphatase-like"/>
</dbReference>
<evidence type="ECO:0000259" key="4">
    <source>
        <dbReference type="PROSITE" id="PS50206"/>
    </source>
</evidence>
<dbReference type="InterPro" id="IPR036705">
    <property type="entry name" value="Ribosyl_crysJ1_sf"/>
</dbReference>
<dbReference type="PROSITE" id="PS50056">
    <property type="entry name" value="TYR_PHOSPHATASE_2"/>
    <property type="match status" value="1"/>
</dbReference>
<dbReference type="SUPFAM" id="SSF101478">
    <property type="entry name" value="ADP-ribosylglycohydrolase"/>
    <property type="match status" value="1"/>
</dbReference>
<evidence type="ECO:0000313" key="6">
    <source>
        <dbReference type="Proteomes" id="UP001055125"/>
    </source>
</evidence>
<dbReference type="RefSeq" id="WP_238244545.1">
    <property type="nucleotide sequence ID" value="NZ_BPQP01000036.1"/>
</dbReference>
<feature type="domain" description="Rhodanese" evidence="4">
    <location>
        <begin position="110"/>
        <end position="168"/>
    </location>
</feature>
<reference evidence="5" key="2">
    <citation type="submission" date="2021-08" db="EMBL/GenBank/DDBJ databases">
        <authorList>
            <person name="Tani A."/>
            <person name="Ola A."/>
            <person name="Ogura Y."/>
            <person name="Katsura K."/>
            <person name="Hayashi T."/>
        </authorList>
    </citation>
    <scope>NUCLEOTIDE SEQUENCE</scope>
    <source>
        <strain evidence="5">DSM 19015</strain>
    </source>
</reference>
<dbReference type="InterPro" id="IPR057023">
    <property type="entry name" value="PTP-SAK"/>
</dbReference>
<accession>A0ABQ4RX38</accession>
<reference evidence="5" key="1">
    <citation type="journal article" date="2021" name="Front. Microbiol.">
        <title>Comprehensive Comparative Genomics and Phenotyping of Methylobacterium Species.</title>
        <authorList>
            <person name="Alessa O."/>
            <person name="Ogura Y."/>
            <person name="Fujitani Y."/>
            <person name="Takami H."/>
            <person name="Hayashi T."/>
            <person name="Sahin N."/>
            <person name="Tani A."/>
        </authorList>
    </citation>
    <scope>NUCLEOTIDE SEQUENCE</scope>
    <source>
        <strain evidence="5">DSM 19015</strain>
    </source>
</reference>
<evidence type="ECO:0000259" key="3">
    <source>
        <dbReference type="PROSITE" id="PS50056"/>
    </source>
</evidence>
<dbReference type="Gene3D" id="3.90.190.10">
    <property type="entry name" value="Protein tyrosine phosphatase superfamily"/>
    <property type="match status" value="1"/>
</dbReference>
<keyword evidence="2" id="KW-0378">Hydrolase</keyword>
<evidence type="ECO:0000313" key="5">
    <source>
        <dbReference type="EMBL" id="GJD95405.1"/>
    </source>
</evidence>
<evidence type="ECO:0000256" key="1">
    <source>
        <dbReference type="ARBA" id="ARBA00013064"/>
    </source>
</evidence>
<dbReference type="PROSITE" id="PS50206">
    <property type="entry name" value="RHODANESE_3"/>
    <property type="match status" value="1"/>
</dbReference>
<proteinExistence type="predicted"/>
<comment type="caution">
    <text evidence="5">The sequence shown here is derived from an EMBL/GenBank/DDBJ whole genome shotgun (WGS) entry which is preliminary data.</text>
</comment>
<dbReference type="EMBL" id="BPQP01000036">
    <property type="protein sequence ID" value="GJD95405.1"/>
    <property type="molecule type" value="Genomic_DNA"/>
</dbReference>
<protein>
    <recommendedName>
        <fullName evidence="1">protein-tyrosine-phosphatase</fullName>
        <ecNumber evidence="1">3.1.3.48</ecNumber>
    </recommendedName>
</protein>
<keyword evidence="6" id="KW-1185">Reference proteome</keyword>
<dbReference type="PANTHER" id="PTHR16222">
    <property type="entry name" value="ADP-RIBOSYLGLYCOHYDROLASE"/>
    <property type="match status" value="1"/>
</dbReference>
<organism evidence="5 6">
    <name type="scientific">Methylobacterium iners</name>
    <dbReference type="NCBI Taxonomy" id="418707"/>
    <lineage>
        <taxon>Bacteria</taxon>
        <taxon>Pseudomonadati</taxon>
        <taxon>Pseudomonadota</taxon>
        <taxon>Alphaproteobacteria</taxon>
        <taxon>Hyphomicrobiales</taxon>
        <taxon>Methylobacteriaceae</taxon>
        <taxon>Methylobacterium</taxon>
    </lineage>
</organism>
<dbReference type="EC" id="3.1.3.48" evidence="1"/>
<dbReference type="InterPro" id="IPR003595">
    <property type="entry name" value="Tyr_Pase_cat"/>
</dbReference>
<evidence type="ECO:0000256" key="2">
    <source>
        <dbReference type="ARBA" id="ARBA00022801"/>
    </source>
</evidence>
<dbReference type="Pfam" id="PF03747">
    <property type="entry name" value="ADP_ribosyl_GH"/>
    <property type="match status" value="1"/>
</dbReference>
<dbReference type="Pfam" id="PF22784">
    <property type="entry name" value="PTP-SAK"/>
    <property type="match status" value="1"/>
</dbReference>
<gene>
    <name evidence="5" type="ORF">OCOJLMKI_2617</name>
</gene>
<dbReference type="Gene3D" id="1.10.4080.10">
    <property type="entry name" value="ADP-ribosylation/Crystallin J1"/>
    <property type="match status" value="1"/>
</dbReference>
<dbReference type="InterPro" id="IPR050792">
    <property type="entry name" value="ADP-ribosylglycohydrolase"/>
</dbReference>